<gene>
    <name evidence="6" type="ORF">CAUJ_LOCUS15431</name>
</gene>
<accession>A0A8S1HWM3</accession>
<evidence type="ECO:0000256" key="2">
    <source>
        <dbReference type="ARBA" id="ARBA00022448"/>
    </source>
</evidence>
<dbReference type="InterPro" id="IPR002652">
    <property type="entry name" value="Importin-a_IBB"/>
</dbReference>
<comment type="similarity">
    <text evidence="1">Belongs to the importin alpha family.</text>
</comment>
<reference evidence="6" key="1">
    <citation type="submission" date="2020-10" db="EMBL/GenBank/DDBJ databases">
        <authorList>
            <person name="Kikuchi T."/>
        </authorList>
    </citation>
    <scope>NUCLEOTIDE SEQUENCE</scope>
    <source>
        <strain evidence="6">NKZ352</strain>
    </source>
</reference>
<dbReference type="Gene3D" id="1.25.10.10">
    <property type="entry name" value="Leucine-rich Repeat Variant"/>
    <property type="match status" value="1"/>
</dbReference>
<evidence type="ECO:0000313" key="6">
    <source>
        <dbReference type="EMBL" id="CAD6199529.1"/>
    </source>
</evidence>
<dbReference type="InterPro" id="IPR032413">
    <property type="entry name" value="Arm_3"/>
</dbReference>
<name>A0A8S1HWM3_9PELO</name>
<dbReference type="InterPro" id="IPR016024">
    <property type="entry name" value="ARM-type_fold"/>
</dbReference>
<proteinExistence type="inferred from homology"/>
<feature type="domain" description="IBB" evidence="5">
    <location>
        <begin position="1"/>
        <end position="57"/>
    </location>
</feature>
<evidence type="ECO:0000256" key="4">
    <source>
        <dbReference type="PROSITE-ProRule" id="PRU00561"/>
    </source>
</evidence>
<evidence type="ECO:0000256" key="3">
    <source>
        <dbReference type="ARBA" id="ARBA00022927"/>
    </source>
</evidence>
<keyword evidence="3" id="KW-0653">Protein transport</keyword>
<keyword evidence="2 4" id="KW-0813">Transport</keyword>
<sequence length="494" mass="55957">MDGEGTSAGRLHMYKTKGLNLDECRKKRREIGVQIRKQKRHEILENRRKISQFVFESGSVSAIPADILQQLRSETYHCEENSINYICEKLRSDKLTVDDLSVHGVFSMLSEIYCNRQNEVLRSAIRSIILQVARIPQDSKMKETDCVKALCFILSQHEESTNIVCDMLQSISVFVGVNAAFRNVAFDMAIVPCLLNAYEKNDVRLSRCVMWLVSQLFHRLYDYSPCVEEVAPLLEIVSDGMKSSDEVIQCDAIRACALMAEWQDIWPEMQSSKILPPTGQFFIFGTRRLFTEEMVDCGLLEILRPLIFVRYLARDVCFILSNISSEVHMIGKIISAGFLSELTKIMEFSNFDTRKEAAYTMCHCCSSTEAEHMVAVLECGALRAFTDLLTVMDPTLVLEILDALDQLLSFGERDLAPDYTNPVATKLEQLGGRRKLEFLTESQHVEIHVRAYALIDRYFDDDELVGLNPCSSEIRSSVDATIEAVLATVAAQDS</sequence>
<evidence type="ECO:0000259" key="5">
    <source>
        <dbReference type="PROSITE" id="PS51214"/>
    </source>
</evidence>
<dbReference type="PROSITE" id="PS51214">
    <property type="entry name" value="IBB"/>
    <property type="match status" value="1"/>
</dbReference>
<dbReference type="Pfam" id="PF16186">
    <property type="entry name" value="Arm_3"/>
    <property type="match status" value="1"/>
</dbReference>
<organism evidence="6 7">
    <name type="scientific">Caenorhabditis auriculariae</name>
    <dbReference type="NCBI Taxonomy" id="2777116"/>
    <lineage>
        <taxon>Eukaryota</taxon>
        <taxon>Metazoa</taxon>
        <taxon>Ecdysozoa</taxon>
        <taxon>Nematoda</taxon>
        <taxon>Chromadorea</taxon>
        <taxon>Rhabditida</taxon>
        <taxon>Rhabditina</taxon>
        <taxon>Rhabditomorpha</taxon>
        <taxon>Rhabditoidea</taxon>
        <taxon>Rhabditidae</taxon>
        <taxon>Peloderinae</taxon>
        <taxon>Caenorhabditis</taxon>
    </lineage>
</organism>
<dbReference type="EMBL" id="CAJGYM010000181">
    <property type="protein sequence ID" value="CAD6199529.1"/>
    <property type="molecule type" value="Genomic_DNA"/>
</dbReference>
<dbReference type="AlphaFoldDB" id="A0A8S1HWM3"/>
<keyword evidence="7" id="KW-1185">Reference proteome</keyword>
<evidence type="ECO:0000313" key="7">
    <source>
        <dbReference type="Proteomes" id="UP000835052"/>
    </source>
</evidence>
<dbReference type="OrthoDB" id="5862910at2759"/>
<dbReference type="GO" id="GO:0006606">
    <property type="term" value="P:protein import into nucleus"/>
    <property type="evidence" value="ECO:0007669"/>
    <property type="project" value="InterPro"/>
</dbReference>
<comment type="caution">
    <text evidence="6">The sequence shown here is derived from an EMBL/GenBank/DDBJ whole genome shotgun (WGS) entry which is preliminary data.</text>
</comment>
<dbReference type="Pfam" id="PF01749">
    <property type="entry name" value="IBB"/>
    <property type="match status" value="1"/>
</dbReference>
<dbReference type="PANTHER" id="PTHR23316">
    <property type="entry name" value="IMPORTIN ALPHA"/>
    <property type="match status" value="1"/>
</dbReference>
<dbReference type="InterPro" id="IPR000225">
    <property type="entry name" value="Armadillo"/>
</dbReference>
<dbReference type="Gene3D" id="1.20.5.690">
    <property type="entry name" value="Importin-alpha, importin-beta-binding domain"/>
    <property type="match status" value="1"/>
</dbReference>
<dbReference type="InterPro" id="IPR036975">
    <property type="entry name" value="Importin-a_IBB_sf"/>
</dbReference>
<dbReference type="Proteomes" id="UP000835052">
    <property type="component" value="Unassembled WGS sequence"/>
</dbReference>
<protein>
    <recommendedName>
        <fullName evidence="5">IBB domain-containing protein</fullName>
    </recommendedName>
</protein>
<dbReference type="SUPFAM" id="SSF48371">
    <property type="entry name" value="ARM repeat"/>
    <property type="match status" value="1"/>
</dbReference>
<evidence type="ECO:0000256" key="1">
    <source>
        <dbReference type="ARBA" id="ARBA00010394"/>
    </source>
</evidence>
<dbReference type="SMART" id="SM00185">
    <property type="entry name" value="ARM"/>
    <property type="match status" value="3"/>
</dbReference>
<dbReference type="InterPro" id="IPR011989">
    <property type="entry name" value="ARM-like"/>
</dbReference>
<dbReference type="GO" id="GO:0061608">
    <property type="term" value="F:nuclear import signal receptor activity"/>
    <property type="evidence" value="ECO:0007669"/>
    <property type="project" value="InterPro"/>
</dbReference>